<keyword evidence="1" id="KW-0560">Oxidoreductase</keyword>
<evidence type="ECO:0000313" key="4">
    <source>
        <dbReference type="Proteomes" id="UP000264980"/>
    </source>
</evidence>
<evidence type="ECO:0000313" key="3">
    <source>
        <dbReference type="EMBL" id="AXF75428.1"/>
    </source>
</evidence>
<evidence type="ECO:0000256" key="1">
    <source>
        <dbReference type="ARBA" id="ARBA00023002"/>
    </source>
</evidence>
<dbReference type="GO" id="GO:0016491">
    <property type="term" value="F:oxidoreductase activity"/>
    <property type="evidence" value="ECO:0007669"/>
    <property type="project" value="UniProtKB-KW"/>
</dbReference>
<dbReference type="PANTHER" id="PTHR13847:SF287">
    <property type="entry name" value="FAD-DEPENDENT OXIDOREDUCTASE DOMAIN-CONTAINING PROTEIN 1"/>
    <property type="match status" value="1"/>
</dbReference>
<reference evidence="3 4" key="1">
    <citation type="submission" date="2016-01" db="EMBL/GenBank/DDBJ databases">
        <authorList>
            <person name="Oliw E.H."/>
        </authorList>
    </citation>
    <scope>NUCLEOTIDE SEQUENCE [LARGE SCALE GENOMIC DNA]</scope>
    <source>
        <strain evidence="3 4">MDcuke</strain>
    </source>
</reference>
<dbReference type="PANTHER" id="PTHR13847">
    <property type="entry name" value="SARCOSINE DEHYDROGENASE-RELATED"/>
    <property type="match status" value="1"/>
</dbReference>
<dbReference type="Gene3D" id="3.30.9.10">
    <property type="entry name" value="D-Amino Acid Oxidase, subunit A, domain 2"/>
    <property type="match status" value="1"/>
</dbReference>
<dbReference type="Pfam" id="PF01266">
    <property type="entry name" value="DAO"/>
    <property type="match status" value="1"/>
</dbReference>
<dbReference type="AlphaFoldDB" id="A0A345CPR1"/>
<gene>
    <name evidence="3" type="ORF">AV903_03800</name>
</gene>
<sequence length="385" mass="44347">MHNYDVVIIGGGVIGLMAAYYLSDKGVNVCIFDKNEQSKQTINSWGFIRQQLRKKEQLYLSLISLNEWDILNYKSNNEIQYKKPGLSYFFKSNELKAVTDWNNSSKSFSCNNILLHPESGCDVFRLTTMNDGTVNPFGVYEFLNREIIRRKIPIIYDDYNLSRMNNSYLIQTKKERFNSKYLIISAGSGSRSILYELGIDIPMMTCLISSIYANNKYSFNENFVKNGLIIKKNTNNIMIGDNSSIGIILNRYNISSYLKYSKLINPNIRKKFFWRESNLSQHKYNKWLFNSIEYRRIISAASRLFNDNIECIQTCTALMDIMPDENPIIDIIDNDHILIATGFSGSGLTIAPAVGIILSEIITGDRSKFNVINKHRHFSISRFLT</sequence>
<dbReference type="GO" id="GO:0005737">
    <property type="term" value="C:cytoplasm"/>
    <property type="evidence" value="ECO:0007669"/>
    <property type="project" value="TreeGrafter"/>
</dbReference>
<dbReference type="InterPro" id="IPR036188">
    <property type="entry name" value="FAD/NAD-bd_sf"/>
</dbReference>
<dbReference type="Gene3D" id="3.50.50.60">
    <property type="entry name" value="FAD/NAD(P)-binding domain"/>
    <property type="match status" value="2"/>
</dbReference>
<protein>
    <submittedName>
        <fullName evidence="3">FAD-binding oxidoreductase</fullName>
    </submittedName>
</protein>
<organism evidence="3 4">
    <name type="scientific">Erwinia tracheiphila</name>
    <dbReference type="NCBI Taxonomy" id="65700"/>
    <lineage>
        <taxon>Bacteria</taxon>
        <taxon>Pseudomonadati</taxon>
        <taxon>Pseudomonadota</taxon>
        <taxon>Gammaproteobacteria</taxon>
        <taxon>Enterobacterales</taxon>
        <taxon>Erwiniaceae</taxon>
        <taxon>Erwinia</taxon>
    </lineage>
</organism>
<accession>A0A345CPR1</accession>
<dbReference type="Proteomes" id="UP000264980">
    <property type="component" value="Chromosome"/>
</dbReference>
<dbReference type="InterPro" id="IPR006076">
    <property type="entry name" value="FAD-dep_OxRdtase"/>
</dbReference>
<feature type="domain" description="FAD dependent oxidoreductase" evidence="2">
    <location>
        <begin position="5"/>
        <end position="360"/>
    </location>
</feature>
<proteinExistence type="predicted"/>
<dbReference type="PRINTS" id="PR00420">
    <property type="entry name" value="RNGMNOXGNASE"/>
</dbReference>
<evidence type="ECO:0000259" key="2">
    <source>
        <dbReference type="Pfam" id="PF01266"/>
    </source>
</evidence>
<name>A0A345CPR1_9GAMM</name>
<dbReference type="EMBL" id="CP013970">
    <property type="protein sequence ID" value="AXF75428.1"/>
    <property type="molecule type" value="Genomic_DNA"/>
</dbReference>
<dbReference type="SUPFAM" id="SSF51905">
    <property type="entry name" value="FAD/NAD(P)-binding domain"/>
    <property type="match status" value="1"/>
</dbReference>
<dbReference type="RefSeq" id="WP_233478694.1">
    <property type="nucleotide sequence ID" value="NZ_CP013970.1"/>
</dbReference>